<feature type="transmembrane region" description="Helical" evidence="1">
    <location>
        <begin position="147"/>
        <end position="168"/>
    </location>
</feature>
<feature type="domain" description="DUF7702" evidence="2">
    <location>
        <begin position="3"/>
        <end position="204"/>
    </location>
</feature>
<dbReference type="Pfam" id="PF24800">
    <property type="entry name" value="DUF7702"/>
    <property type="match status" value="1"/>
</dbReference>
<name>A0A5C3PWA2_9APHY</name>
<dbReference type="STRING" id="1314778.A0A5C3PWA2"/>
<keyword evidence="4" id="KW-1185">Reference proteome</keyword>
<dbReference type="PANTHER" id="PTHR42109">
    <property type="entry name" value="UNPLACED GENOMIC SCAFFOLD UM_SCAF_CONTIG_1.265, WHOLE GENOME SHOTGUN SEQUENCE"/>
    <property type="match status" value="1"/>
</dbReference>
<feature type="transmembrane region" description="Helical" evidence="1">
    <location>
        <begin position="180"/>
        <end position="200"/>
    </location>
</feature>
<feature type="transmembrane region" description="Helical" evidence="1">
    <location>
        <begin position="102"/>
        <end position="127"/>
    </location>
</feature>
<feature type="transmembrane region" description="Helical" evidence="1">
    <location>
        <begin position="69"/>
        <end position="90"/>
    </location>
</feature>
<gene>
    <name evidence="3" type="ORF">K466DRAFT_581373</name>
</gene>
<evidence type="ECO:0000313" key="3">
    <source>
        <dbReference type="EMBL" id="TFK93047.1"/>
    </source>
</evidence>
<feature type="transmembrane region" description="Helical" evidence="1">
    <location>
        <begin position="235"/>
        <end position="262"/>
    </location>
</feature>
<sequence>MGLDARGIIAAVQIATYGPLLFVAVFLAWWERDRRMGWAFLGVLSVLRLMGGITHVLSEYNPTNVAERTIYIIAEGAGQGPLLAATLGFLRTVSQHSLDKTLVFSRGIIVCALSGATGVILAIIGGARGTSATTWDEYNDNVTLRHVAIILFIILFSGMLCIVMYCWMNWNSILRYRRRLLIAITMTVPFLLVRIVYGVLSAWGPATVTFVGGHQVPVRPSNSGLGKFSAASSQWGIYFVMSVMMEYIAVAIYLLGGVLIPLRKEILYESEKSDGDYRSGYGGAINKKNGVVVEPA</sequence>
<accession>A0A5C3PWA2</accession>
<proteinExistence type="predicted"/>
<dbReference type="EMBL" id="ML210988">
    <property type="protein sequence ID" value="TFK93047.1"/>
    <property type="molecule type" value="Genomic_DNA"/>
</dbReference>
<dbReference type="GO" id="GO:0005886">
    <property type="term" value="C:plasma membrane"/>
    <property type="evidence" value="ECO:0007669"/>
    <property type="project" value="UniProtKB-SubCell"/>
</dbReference>
<keyword evidence="1" id="KW-0812">Transmembrane</keyword>
<feature type="transmembrane region" description="Helical" evidence="1">
    <location>
        <begin position="37"/>
        <end position="57"/>
    </location>
</feature>
<evidence type="ECO:0000259" key="2">
    <source>
        <dbReference type="Pfam" id="PF24800"/>
    </source>
</evidence>
<reference evidence="3 4" key="1">
    <citation type="journal article" date="2019" name="Nat. Ecol. Evol.">
        <title>Megaphylogeny resolves global patterns of mushroom evolution.</title>
        <authorList>
            <person name="Varga T."/>
            <person name="Krizsan K."/>
            <person name="Foldi C."/>
            <person name="Dima B."/>
            <person name="Sanchez-Garcia M."/>
            <person name="Sanchez-Ramirez S."/>
            <person name="Szollosi G.J."/>
            <person name="Szarkandi J.G."/>
            <person name="Papp V."/>
            <person name="Albert L."/>
            <person name="Andreopoulos W."/>
            <person name="Angelini C."/>
            <person name="Antonin V."/>
            <person name="Barry K.W."/>
            <person name="Bougher N.L."/>
            <person name="Buchanan P."/>
            <person name="Buyck B."/>
            <person name="Bense V."/>
            <person name="Catcheside P."/>
            <person name="Chovatia M."/>
            <person name="Cooper J."/>
            <person name="Damon W."/>
            <person name="Desjardin D."/>
            <person name="Finy P."/>
            <person name="Geml J."/>
            <person name="Haridas S."/>
            <person name="Hughes K."/>
            <person name="Justo A."/>
            <person name="Karasinski D."/>
            <person name="Kautmanova I."/>
            <person name="Kiss B."/>
            <person name="Kocsube S."/>
            <person name="Kotiranta H."/>
            <person name="LaButti K.M."/>
            <person name="Lechner B.E."/>
            <person name="Liimatainen K."/>
            <person name="Lipzen A."/>
            <person name="Lukacs Z."/>
            <person name="Mihaltcheva S."/>
            <person name="Morgado L.N."/>
            <person name="Niskanen T."/>
            <person name="Noordeloos M.E."/>
            <person name="Ohm R.A."/>
            <person name="Ortiz-Santana B."/>
            <person name="Ovrebo C."/>
            <person name="Racz N."/>
            <person name="Riley R."/>
            <person name="Savchenko A."/>
            <person name="Shiryaev A."/>
            <person name="Soop K."/>
            <person name="Spirin V."/>
            <person name="Szebenyi C."/>
            <person name="Tomsovsky M."/>
            <person name="Tulloss R.E."/>
            <person name="Uehling J."/>
            <person name="Grigoriev I.V."/>
            <person name="Vagvolgyi C."/>
            <person name="Papp T."/>
            <person name="Martin F.M."/>
            <person name="Miettinen O."/>
            <person name="Hibbett D.S."/>
            <person name="Nagy L.G."/>
        </authorList>
    </citation>
    <scope>NUCLEOTIDE SEQUENCE [LARGE SCALE GENOMIC DNA]</scope>
    <source>
        <strain evidence="3 4">HHB13444</strain>
    </source>
</reference>
<dbReference type="InterPro" id="IPR056119">
    <property type="entry name" value="DUF7702"/>
</dbReference>
<dbReference type="GO" id="GO:0005283">
    <property type="term" value="F:amino acid:sodium symporter activity"/>
    <property type="evidence" value="ECO:0007669"/>
    <property type="project" value="InterPro"/>
</dbReference>
<evidence type="ECO:0000256" key="1">
    <source>
        <dbReference type="SAM" id="Phobius"/>
    </source>
</evidence>
<dbReference type="PANTHER" id="PTHR42109:SF2">
    <property type="entry name" value="INTEGRAL MEMBRANE PROTEIN"/>
    <property type="match status" value="1"/>
</dbReference>
<dbReference type="AlphaFoldDB" id="A0A5C3PWA2"/>
<organism evidence="3 4">
    <name type="scientific">Polyporus arcularius HHB13444</name>
    <dbReference type="NCBI Taxonomy" id="1314778"/>
    <lineage>
        <taxon>Eukaryota</taxon>
        <taxon>Fungi</taxon>
        <taxon>Dikarya</taxon>
        <taxon>Basidiomycota</taxon>
        <taxon>Agaricomycotina</taxon>
        <taxon>Agaricomycetes</taxon>
        <taxon>Polyporales</taxon>
        <taxon>Polyporaceae</taxon>
        <taxon>Polyporus</taxon>
    </lineage>
</organism>
<dbReference type="Proteomes" id="UP000308197">
    <property type="component" value="Unassembled WGS sequence"/>
</dbReference>
<dbReference type="InParanoid" id="A0A5C3PWA2"/>
<keyword evidence="1" id="KW-1133">Transmembrane helix</keyword>
<keyword evidence="1" id="KW-0472">Membrane</keyword>
<evidence type="ECO:0000313" key="4">
    <source>
        <dbReference type="Proteomes" id="UP000308197"/>
    </source>
</evidence>
<protein>
    <recommendedName>
        <fullName evidence="2">DUF7702 domain-containing protein</fullName>
    </recommendedName>
</protein>
<feature type="transmembrane region" description="Helical" evidence="1">
    <location>
        <begin position="6"/>
        <end position="30"/>
    </location>
</feature>